<dbReference type="PANTHER" id="PTHR24276:SF91">
    <property type="entry name" value="AT26814P-RELATED"/>
    <property type="match status" value="1"/>
</dbReference>
<evidence type="ECO:0000256" key="3">
    <source>
        <dbReference type="ARBA" id="ARBA00022729"/>
    </source>
</evidence>
<dbReference type="Pfam" id="PF00089">
    <property type="entry name" value="Trypsin"/>
    <property type="match status" value="1"/>
</dbReference>
<dbReference type="EMBL" id="CH940650">
    <property type="protein sequence ID" value="KRF83006.1"/>
    <property type="molecule type" value="Genomic_DNA"/>
</dbReference>
<keyword evidence="3 9" id="KW-0732">Signal</keyword>
<sequence length="289" mass="32392">MKQQVLLLFFIWISLVRSKIYDKFITKNTIIRNRVWRGMASNTGENFGGWLVRVRSGGSGTLSCCGSYYSPLLVISSANCINPFRYQLDEANVVSTANAEDEDYNFSRVDTVYFPDGFTALKTNMDISLVRLNIPLKGSMTEFIKLAPVLPGLGETYLTFGWGFDSLEVQPPSDEPRKTDLTLTALDTCKAKFQNGFVSDTVLCAKMPKDSFECIYDGGSPVVWENQLVGVASVGFTCRNTSLPGIYTSVVKLTPFIKNIRRGIRSGELARRKREIRQQWESLKRSPSP</sequence>
<evidence type="ECO:0000256" key="5">
    <source>
        <dbReference type="ARBA" id="ARBA00022825"/>
    </source>
</evidence>
<dbReference type="GO" id="GO:0005576">
    <property type="term" value="C:extracellular region"/>
    <property type="evidence" value="ECO:0007669"/>
    <property type="project" value="UniProtKB-SubCell"/>
</dbReference>
<dbReference type="InterPro" id="IPR050430">
    <property type="entry name" value="Peptidase_S1"/>
</dbReference>
<feature type="domain" description="Peptidase S1" evidence="10">
    <location>
        <begin position="35"/>
        <end position="262"/>
    </location>
</feature>
<evidence type="ECO:0000256" key="6">
    <source>
        <dbReference type="ARBA" id="ARBA00023157"/>
    </source>
</evidence>
<evidence type="ECO:0000256" key="2">
    <source>
        <dbReference type="ARBA" id="ARBA00022670"/>
    </source>
</evidence>
<dbReference type="SMART" id="SM00020">
    <property type="entry name" value="Tryp_SPc"/>
    <property type="match status" value="1"/>
</dbReference>
<keyword evidence="5" id="KW-0720">Serine protease</keyword>
<feature type="chain" id="PRO_5006387033" description="trypsin" evidence="9">
    <location>
        <begin position="19"/>
        <end position="289"/>
    </location>
</feature>
<organism evidence="11 12">
    <name type="scientific">Drosophila virilis</name>
    <name type="common">Fruit fly</name>
    <dbReference type="NCBI Taxonomy" id="7244"/>
    <lineage>
        <taxon>Eukaryota</taxon>
        <taxon>Metazoa</taxon>
        <taxon>Ecdysozoa</taxon>
        <taxon>Arthropoda</taxon>
        <taxon>Hexapoda</taxon>
        <taxon>Insecta</taxon>
        <taxon>Pterygota</taxon>
        <taxon>Neoptera</taxon>
        <taxon>Endopterygota</taxon>
        <taxon>Diptera</taxon>
        <taxon>Brachycera</taxon>
        <taxon>Muscomorpha</taxon>
        <taxon>Ephydroidea</taxon>
        <taxon>Drosophilidae</taxon>
        <taxon>Drosophila</taxon>
    </lineage>
</organism>
<dbReference type="EC" id="3.4.21.4" evidence="8"/>
<keyword evidence="2" id="KW-0645">Protease</keyword>
<dbReference type="GO" id="GO:0006508">
    <property type="term" value="P:proteolysis"/>
    <property type="evidence" value="ECO:0007669"/>
    <property type="project" value="UniProtKB-KW"/>
</dbReference>
<evidence type="ECO:0000256" key="8">
    <source>
        <dbReference type="ARBA" id="ARBA00038868"/>
    </source>
</evidence>
<comment type="subcellular location">
    <subcellularLocation>
        <location evidence="1">Secreted</location>
        <location evidence="1">Extracellular space</location>
    </subcellularLocation>
</comment>
<dbReference type="Gene3D" id="2.40.10.10">
    <property type="entry name" value="Trypsin-like serine proteases"/>
    <property type="match status" value="1"/>
</dbReference>
<evidence type="ECO:0000256" key="4">
    <source>
        <dbReference type="ARBA" id="ARBA00022801"/>
    </source>
</evidence>
<feature type="signal peptide" evidence="9">
    <location>
        <begin position="1"/>
        <end position="18"/>
    </location>
</feature>
<dbReference type="InParanoid" id="A0A0Q9WQJ2"/>
<dbReference type="Proteomes" id="UP000008792">
    <property type="component" value="Unassembled WGS sequence"/>
</dbReference>
<evidence type="ECO:0000256" key="7">
    <source>
        <dbReference type="ARBA" id="ARBA00036320"/>
    </source>
</evidence>
<dbReference type="SUPFAM" id="SSF50494">
    <property type="entry name" value="Trypsin-like serine proteases"/>
    <property type="match status" value="1"/>
</dbReference>
<accession>A0A0Q9WQJ2</accession>
<keyword evidence="4" id="KW-0378">Hydrolase</keyword>
<dbReference type="PANTHER" id="PTHR24276">
    <property type="entry name" value="POLYSERASE-RELATED"/>
    <property type="match status" value="1"/>
</dbReference>
<comment type="catalytic activity">
    <reaction evidence="7">
        <text>Preferential cleavage: Arg-|-Xaa, Lys-|-Xaa.</text>
        <dbReference type="EC" id="3.4.21.4"/>
    </reaction>
</comment>
<dbReference type="PROSITE" id="PS50240">
    <property type="entry name" value="TRYPSIN_DOM"/>
    <property type="match status" value="1"/>
</dbReference>
<dbReference type="AlphaFoldDB" id="A0A0Q9WQJ2"/>
<keyword evidence="6" id="KW-1015">Disulfide bond</keyword>
<dbReference type="InterPro" id="IPR001254">
    <property type="entry name" value="Trypsin_dom"/>
</dbReference>
<proteinExistence type="predicted"/>
<evidence type="ECO:0000313" key="11">
    <source>
        <dbReference type="EMBL" id="KRF83006.1"/>
    </source>
</evidence>
<protein>
    <recommendedName>
        <fullName evidence="8">trypsin</fullName>
        <ecNumber evidence="8">3.4.21.4</ecNumber>
    </recommendedName>
</protein>
<evidence type="ECO:0000256" key="9">
    <source>
        <dbReference type="SAM" id="SignalP"/>
    </source>
</evidence>
<gene>
    <name evidence="11" type="primary">Dvir\GJ26173</name>
    <name evidence="11" type="ORF">Dvir_GJ26173</name>
</gene>
<reference evidence="11 12" key="1">
    <citation type="journal article" date="2007" name="Nature">
        <title>Evolution of genes and genomes on the Drosophila phylogeny.</title>
        <authorList>
            <consortium name="Drosophila 12 Genomes Consortium"/>
            <person name="Clark A.G."/>
            <person name="Eisen M.B."/>
            <person name="Smith D.R."/>
            <person name="Bergman C.M."/>
            <person name="Oliver B."/>
            <person name="Markow T.A."/>
            <person name="Kaufman T.C."/>
            <person name="Kellis M."/>
            <person name="Gelbart W."/>
            <person name="Iyer V.N."/>
            <person name="Pollard D.A."/>
            <person name="Sackton T.B."/>
            <person name="Larracuente A.M."/>
            <person name="Singh N.D."/>
            <person name="Abad J.P."/>
            <person name="Abt D.N."/>
            <person name="Adryan B."/>
            <person name="Aguade M."/>
            <person name="Akashi H."/>
            <person name="Anderson W.W."/>
            <person name="Aquadro C.F."/>
            <person name="Ardell D.H."/>
            <person name="Arguello R."/>
            <person name="Artieri C.G."/>
            <person name="Barbash D.A."/>
            <person name="Barker D."/>
            <person name="Barsanti P."/>
            <person name="Batterham P."/>
            <person name="Batzoglou S."/>
            <person name="Begun D."/>
            <person name="Bhutkar A."/>
            <person name="Blanco E."/>
            <person name="Bosak S.A."/>
            <person name="Bradley R.K."/>
            <person name="Brand A.D."/>
            <person name="Brent M.R."/>
            <person name="Brooks A.N."/>
            <person name="Brown R.H."/>
            <person name="Butlin R.K."/>
            <person name="Caggese C."/>
            <person name="Calvi B.R."/>
            <person name="Bernardo de Carvalho A."/>
            <person name="Caspi A."/>
            <person name="Castrezana S."/>
            <person name="Celniker S.E."/>
            <person name="Chang J.L."/>
            <person name="Chapple C."/>
            <person name="Chatterji S."/>
            <person name="Chinwalla A."/>
            <person name="Civetta A."/>
            <person name="Clifton S.W."/>
            <person name="Comeron J.M."/>
            <person name="Costello J.C."/>
            <person name="Coyne J.A."/>
            <person name="Daub J."/>
            <person name="David R.G."/>
            <person name="Delcher A.L."/>
            <person name="Delehaunty K."/>
            <person name="Do C.B."/>
            <person name="Ebling H."/>
            <person name="Edwards K."/>
            <person name="Eickbush T."/>
            <person name="Evans J.D."/>
            <person name="Filipski A."/>
            <person name="Findeiss S."/>
            <person name="Freyhult E."/>
            <person name="Fulton L."/>
            <person name="Fulton R."/>
            <person name="Garcia A.C."/>
            <person name="Gardiner A."/>
            <person name="Garfield D.A."/>
            <person name="Garvin B.E."/>
            <person name="Gibson G."/>
            <person name="Gilbert D."/>
            <person name="Gnerre S."/>
            <person name="Godfrey J."/>
            <person name="Good R."/>
            <person name="Gotea V."/>
            <person name="Gravely B."/>
            <person name="Greenberg A.J."/>
            <person name="Griffiths-Jones S."/>
            <person name="Gross S."/>
            <person name="Guigo R."/>
            <person name="Gustafson E.A."/>
            <person name="Haerty W."/>
            <person name="Hahn M.W."/>
            <person name="Halligan D.L."/>
            <person name="Halpern A.L."/>
            <person name="Halter G.M."/>
            <person name="Han M.V."/>
            <person name="Heger A."/>
            <person name="Hillier L."/>
            <person name="Hinrichs A.S."/>
            <person name="Holmes I."/>
            <person name="Hoskins R.A."/>
            <person name="Hubisz M.J."/>
            <person name="Hultmark D."/>
            <person name="Huntley M.A."/>
            <person name="Jaffe D.B."/>
            <person name="Jagadeeshan S."/>
            <person name="Jeck W.R."/>
            <person name="Johnson J."/>
            <person name="Jones C.D."/>
            <person name="Jordan W.C."/>
            <person name="Karpen G.H."/>
            <person name="Kataoka E."/>
            <person name="Keightley P.D."/>
            <person name="Kheradpour P."/>
            <person name="Kirkness E.F."/>
            <person name="Koerich L.B."/>
            <person name="Kristiansen K."/>
            <person name="Kudrna D."/>
            <person name="Kulathinal R.J."/>
            <person name="Kumar S."/>
            <person name="Kwok R."/>
            <person name="Lander E."/>
            <person name="Langley C.H."/>
            <person name="Lapoint R."/>
            <person name="Lazzaro B.P."/>
            <person name="Lee S.J."/>
            <person name="Levesque L."/>
            <person name="Li R."/>
            <person name="Lin C.F."/>
            <person name="Lin M.F."/>
            <person name="Lindblad-Toh K."/>
            <person name="Llopart A."/>
            <person name="Long M."/>
            <person name="Low L."/>
            <person name="Lozovsky E."/>
            <person name="Lu J."/>
            <person name="Luo M."/>
            <person name="Machado C.A."/>
            <person name="Makalowski W."/>
            <person name="Marzo M."/>
            <person name="Matsuda M."/>
            <person name="Matzkin L."/>
            <person name="McAllister B."/>
            <person name="McBride C.S."/>
            <person name="McKernan B."/>
            <person name="McKernan K."/>
            <person name="Mendez-Lago M."/>
            <person name="Minx P."/>
            <person name="Mollenhauer M.U."/>
            <person name="Montooth K."/>
            <person name="Mount S.M."/>
            <person name="Mu X."/>
            <person name="Myers E."/>
            <person name="Negre B."/>
            <person name="Newfeld S."/>
            <person name="Nielsen R."/>
            <person name="Noor M.A."/>
            <person name="O'Grady P."/>
            <person name="Pachter L."/>
            <person name="Papaceit M."/>
            <person name="Parisi M.J."/>
            <person name="Parisi M."/>
            <person name="Parts L."/>
            <person name="Pedersen J.S."/>
            <person name="Pesole G."/>
            <person name="Phillippy A.M."/>
            <person name="Ponting C.P."/>
            <person name="Pop M."/>
            <person name="Porcelli D."/>
            <person name="Powell J.R."/>
            <person name="Prohaska S."/>
            <person name="Pruitt K."/>
            <person name="Puig M."/>
            <person name="Quesneville H."/>
            <person name="Ram K.R."/>
            <person name="Rand D."/>
            <person name="Rasmussen M.D."/>
            <person name="Reed L.K."/>
            <person name="Reenan R."/>
            <person name="Reily A."/>
            <person name="Remington K.A."/>
            <person name="Rieger T.T."/>
            <person name="Ritchie M.G."/>
            <person name="Robin C."/>
            <person name="Rogers Y.H."/>
            <person name="Rohde C."/>
            <person name="Rozas J."/>
            <person name="Rubenfield M.J."/>
            <person name="Ruiz A."/>
            <person name="Russo S."/>
            <person name="Salzberg S.L."/>
            <person name="Sanchez-Gracia A."/>
            <person name="Saranga D.J."/>
            <person name="Sato H."/>
            <person name="Schaeffer S.W."/>
            <person name="Schatz M.C."/>
            <person name="Schlenke T."/>
            <person name="Schwartz R."/>
            <person name="Segarra C."/>
            <person name="Singh R.S."/>
            <person name="Sirot L."/>
            <person name="Sirota M."/>
            <person name="Sisneros N.B."/>
            <person name="Smith C.D."/>
            <person name="Smith T.F."/>
            <person name="Spieth J."/>
            <person name="Stage D.E."/>
            <person name="Stark A."/>
            <person name="Stephan W."/>
            <person name="Strausberg R.L."/>
            <person name="Strempel S."/>
            <person name="Sturgill D."/>
            <person name="Sutton G."/>
            <person name="Sutton G.G."/>
            <person name="Tao W."/>
            <person name="Teichmann S."/>
            <person name="Tobari Y.N."/>
            <person name="Tomimura Y."/>
            <person name="Tsolas J.M."/>
            <person name="Valente V.L."/>
            <person name="Venter E."/>
            <person name="Venter J.C."/>
            <person name="Vicario S."/>
            <person name="Vieira F.G."/>
            <person name="Vilella A.J."/>
            <person name="Villasante A."/>
            <person name="Walenz B."/>
            <person name="Wang J."/>
            <person name="Wasserman M."/>
            <person name="Watts T."/>
            <person name="Wilson D."/>
            <person name="Wilson R.K."/>
            <person name="Wing R.A."/>
            <person name="Wolfner M.F."/>
            <person name="Wong A."/>
            <person name="Wong G.K."/>
            <person name="Wu C.I."/>
            <person name="Wu G."/>
            <person name="Yamamoto D."/>
            <person name="Yang H.P."/>
            <person name="Yang S.P."/>
            <person name="Yorke J.A."/>
            <person name="Yoshida K."/>
            <person name="Zdobnov E."/>
            <person name="Zhang P."/>
            <person name="Zhang Y."/>
            <person name="Zimin A.V."/>
            <person name="Baldwin J."/>
            <person name="Abdouelleil A."/>
            <person name="Abdulkadir J."/>
            <person name="Abebe A."/>
            <person name="Abera B."/>
            <person name="Abreu J."/>
            <person name="Acer S.C."/>
            <person name="Aftuck L."/>
            <person name="Alexander A."/>
            <person name="An P."/>
            <person name="Anderson E."/>
            <person name="Anderson S."/>
            <person name="Arachi H."/>
            <person name="Azer M."/>
            <person name="Bachantsang P."/>
            <person name="Barry A."/>
            <person name="Bayul T."/>
            <person name="Berlin A."/>
            <person name="Bessette D."/>
            <person name="Bloom T."/>
            <person name="Blye J."/>
            <person name="Boguslavskiy L."/>
            <person name="Bonnet C."/>
            <person name="Boukhgalter B."/>
            <person name="Bourzgui I."/>
            <person name="Brown A."/>
            <person name="Cahill P."/>
            <person name="Channer S."/>
            <person name="Cheshatsang Y."/>
            <person name="Chuda L."/>
            <person name="Citroen M."/>
            <person name="Collymore A."/>
            <person name="Cooke P."/>
            <person name="Costello M."/>
            <person name="D'Aco K."/>
            <person name="Daza R."/>
            <person name="De Haan G."/>
            <person name="DeGray S."/>
            <person name="DeMaso C."/>
            <person name="Dhargay N."/>
            <person name="Dooley K."/>
            <person name="Dooley E."/>
            <person name="Doricent M."/>
            <person name="Dorje P."/>
            <person name="Dorjee K."/>
            <person name="Dupes A."/>
            <person name="Elong R."/>
            <person name="Falk J."/>
            <person name="Farina A."/>
            <person name="Faro S."/>
            <person name="Ferguson D."/>
            <person name="Fisher S."/>
            <person name="Foley C.D."/>
            <person name="Franke A."/>
            <person name="Friedrich D."/>
            <person name="Gadbois L."/>
            <person name="Gearin G."/>
            <person name="Gearin C.R."/>
            <person name="Giannoukos G."/>
            <person name="Goode T."/>
            <person name="Graham J."/>
            <person name="Grandbois E."/>
            <person name="Grewal S."/>
            <person name="Gyaltsen K."/>
            <person name="Hafez N."/>
            <person name="Hagos B."/>
            <person name="Hall J."/>
            <person name="Henson C."/>
            <person name="Hollinger A."/>
            <person name="Honan T."/>
            <person name="Huard M.D."/>
            <person name="Hughes L."/>
            <person name="Hurhula B."/>
            <person name="Husby M.E."/>
            <person name="Kamat A."/>
            <person name="Kanga B."/>
            <person name="Kashin S."/>
            <person name="Khazanovich D."/>
            <person name="Kisner P."/>
            <person name="Lance K."/>
            <person name="Lara M."/>
            <person name="Lee W."/>
            <person name="Lennon N."/>
            <person name="Letendre F."/>
            <person name="LeVine R."/>
            <person name="Lipovsky A."/>
            <person name="Liu X."/>
            <person name="Liu J."/>
            <person name="Liu S."/>
            <person name="Lokyitsang T."/>
            <person name="Lokyitsang Y."/>
            <person name="Lubonja R."/>
            <person name="Lui A."/>
            <person name="MacDonald P."/>
            <person name="Magnisalis V."/>
            <person name="Maru K."/>
            <person name="Matthews C."/>
            <person name="McCusker W."/>
            <person name="McDonough S."/>
            <person name="Mehta T."/>
            <person name="Meldrim J."/>
            <person name="Meneus L."/>
            <person name="Mihai O."/>
            <person name="Mihalev A."/>
            <person name="Mihova T."/>
            <person name="Mittelman R."/>
            <person name="Mlenga V."/>
            <person name="Montmayeur A."/>
            <person name="Mulrain L."/>
            <person name="Navidi A."/>
            <person name="Naylor J."/>
            <person name="Negash T."/>
            <person name="Nguyen T."/>
            <person name="Nguyen N."/>
            <person name="Nicol R."/>
            <person name="Norbu C."/>
            <person name="Norbu N."/>
            <person name="Novod N."/>
            <person name="O'Neill B."/>
            <person name="Osman S."/>
            <person name="Markiewicz E."/>
            <person name="Oyono O.L."/>
            <person name="Patti C."/>
            <person name="Phunkhang P."/>
            <person name="Pierre F."/>
            <person name="Priest M."/>
            <person name="Raghuraman S."/>
            <person name="Rege F."/>
            <person name="Reyes R."/>
            <person name="Rise C."/>
            <person name="Rogov P."/>
            <person name="Ross K."/>
            <person name="Ryan E."/>
            <person name="Settipalli S."/>
            <person name="Shea T."/>
            <person name="Sherpa N."/>
            <person name="Shi L."/>
            <person name="Shih D."/>
            <person name="Sparrow T."/>
            <person name="Spaulding J."/>
            <person name="Stalker J."/>
            <person name="Stange-Thomann N."/>
            <person name="Stavropoulos S."/>
            <person name="Stone C."/>
            <person name="Strader C."/>
            <person name="Tesfaye S."/>
            <person name="Thomson T."/>
            <person name="Thoulutsang Y."/>
            <person name="Thoulutsang D."/>
            <person name="Topham K."/>
            <person name="Topping I."/>
            <person name="Tsamla T."/>
            <person name="Vassiliev H."/>
            <person name="Vo A."/>
            <person name="Wangchuk T."/>
            <person name="Wangdi T."/>
            <person name="Weiand M."/>
            <person name="Wilkinson J."/>
            <person name="Wilson A."/>
            <person name="Yadav S."/>
            <person name="Young G."/>
            <person name="Yu Q."/>
            <person name="Zembek L."/>
            <person name="Zhong D."/>
            <person name="Zimmer A."/>
            <person name="Zwirko Z."/>
            <person name="Jaffe D.B."/>
            <person name="Alvarez P."/>
            <person name="Brockman W."/>
            <person name="Butler J."/>
            <person name="Chin C."/>
            <person name="Gnerre S."/>
            <person name="Grabherr M."/>
            <person name="Kleber M."/>
            <person name="Mauceli E."/>
            <person name="MacCallum I."/>
        </authorList>
    </citation>
    <scope>NUCLEOTIDE SEQUENCE [LARGE SCALE GENOMIC DNA]</scope>
    <source>
        <strain evidence="12">Tucson 15010-1051.87</strain>
    </source>
</reference>
<dbReference type="GO" id="GO:0004252">
    <property type="term" value="F:serine-type endopeptidase activity"/>
    <property type="evidence" value="ECO:0007669"/>
    <property type="project" value="UniProtKB-EC"/>
</dbReference>
<dbReference type="InterPro" id="IPR043504">
    <property type="entry name" value="Peptidase_S1_PA_chymotrypsin"/>
</dbReference>
<dbReference type="FunCoup" id="A0A0Q9WQJ2">
    <property type="interactions" value="6"/>
</dbReference>
<evidence type="ECO:0000259" key="10">
    <source>
        <dbReference type="PROSITE" id="PS50240"/>
    </source>
</evidence>
<keyword evidence="12" id="KW-1185">Reference proteome</keyword>
<evidence type="ECO:0000313" key="12">
    <source>
        <dbReference type="Proteomes" id="UP000008792"/>
    </source>
</evidence>
<evidence type="ECO:0000256" key="1">
    <source>
        <dbReference type="ARBA" id="ARBA00004239"/>
    </source>
</evidence>
<name>A0A0Q9WQJ2_DROVI</name>
<dbReference type="InterPro" id="IPR009003">
    <property type="entry name" value="Peptidase_S1_PA"/>
</dbReference>